<keyword evidence="6" id="KW-1185">Reference proteome</keyword>
<dbReference type="Gene3D" id="3.30.450.40">
    <property type="match status" value="2"/>
</dbReference>
<dbReference type="InterPro" id="IPR000014">
    <property type="entry name" value="PAS"/>
</dbReference>
<evidence type="ECO:0000259" key="3">
    <source>
        <dbReference type="PROSITE" id="PS50112"/>
    </source>
</evidence>
<dbReference type="Pfam" id="PF08447">
    <property type="entry name" value="PAS_3"/>
    <property type="match status" value="1"/>
</dbReference>
<dbReference type="Gene3D" id="2.10.70.100">
    <property type="match status" value="1"/>
</dbReference>
<accession>A0ABV3DL71</accession>
<dbReference type="PANTHER" id="PTHR43156">
    <property type="entry name" value="STAGE II SPORULATION PROTEIN E-RELATED"/>
    <property type="match status" value="1"/>
</dbReference>
<dbReference type="InterPro" id="IPR036457">
    <property type="entry name" value="PPM-type-like_dom_sf"/>
</dbReference>
<reference evidence="5 6" key="1">
    <citation type="submission" date="2024-06" db="EMBL/GenBank/DDBJ databases">
        <title>The Natural Products Discovery Center: Release of the First 8490 Sequenced Strains for Exploring Actinobacteria Biosynthetic Diversity.</title>
        <authorList>
            <person name="Kalkreuter E."/>
            <person name="Kautsar S.A."/>
            <person name="Yang D."/>
            <person name="Bader C.D."/>
            <person name="Teijaro C.N."/>
            <person name="Fluegel L."/>
            <person name="Davis C.M."/>
            <person name="Simpson J.R."/>
            <person name="Lauterbach L."/>
            <person name="Steele A.D."/>
            <person name="Gui C."/>
            <person name="Meng S."/>
            <person name="Li G."/>
            <person name="Viehrig K."/>
            <person name="Ye F."/>
            <person name="Su P."/>
            <person name="Kiefer A.F."/>
            <person name="Nichols A."/>
            <person name="Cepeda A.J."/>
            <person name="Yan W."/>
            <person name="Fan B."/>
            <person name="Jiang Y."/>
            <person name="Adhikari A."/>
            <person name="Zheng C.-J."/>
            <person name="Schuster L."/>
            <person name="Cowan T.M."/>
            <person name="Smanski M.J."/>
            <person name="Chevrette M.G."/>
            <person name="De Carvalho L.P.S."/>
            <person name="Shen B."/>
        </authorList>
    </citation>
    <scope>NUCLEOTIDE SEQUENCE [LARGE SCALE GENOMIC DNA]</scope>
    <source>
        <strain evidence="5 6">NPDC048946</strain>
    </source>
</reference>
<protein>
    <submittedName>
        <fullName evidence="5">SpoIIE family protein phosphatase</fullName>
    </submittedName>
</protein>
<organism evidence="5 6">
    <name type="scientific">Streptodolium elevatio</name>
    <dbReference type="NCBI Taxonomy" id="3157996"/>
    <lineage>
        <taxon>Bacteria</taxon>
        <taxon>Bacillati</taxon>
        <taxon>Actinomycetota</taxon>
        <taxon>Actinomycetes</taxon>
        <taxon>Kitasatosporales</taxon>
        <taxon>Streptomycetaceae</taxon>
        <taxon>Streptodolium</taxon>
    </lineage>
</organism>
<dbReference type="Gene3D" id="3.30.450.20">
    <property type="entry name" value="PAS domain"/>
    <property type="match status" value="2"/>
</dbReference>
<dbReference type="SMART" id="SM00331">
    <property type="entry name" value="PP2C_SIG"/>
    <property type="match status" value="1"/>
</dbReference>
<sequence length="903" mass="97107">MGDERGNGFPATPRTGVAAMSAAARAGAPRPNGGHVPAWSWPGLQEPLEPLLLDLVETCGRESQVGVVMLHLWHEDIAELRGVAGLVMDFVGPPTTAHLWCRILLDEHLPVTEALRTRRVVTVEDQVAGAARYPRREVQTWGGRTGSCVAVPLAGPIGAPAREEPIRGVLTVAFRDPMRFDPRLIARVRAFAELIGEEVAGIGELPLAEPFRRGRANGAAGAANSGAAAGRTSAPDRVAAGPAPAPPVRRSRRSRSGPDLQSTLEALDAAGTGTFDWDLVSGEIVLGTRLGGLLGSRGAYVGPIEAVLCALHPEDYPGLRMSLAEAFASDGRLSSGHRMLDPDGGPHRWVEVRGSVVNESGGRSRRLRGVVTDVTEASDLRLSLARQAEEVEALVIVVDEEWRVVYCNSPSEQLFRRPRAEILGRPLHALLPEARSHGWGRHLFAALQERRPQSFILHVPGEDRWFRVRAYPRPDQMLLFCVDITDERREEAQRREAAQLAAAQQARIQLLTAALAESLTVRDVVRAARRLPAVCGADGLVVGMVQDGRLRVVGHAGYPPRAATGYTAWELDEDAPFVEAVRRRSAFAITSRTEYLRRYPHLVDLAGAAGKQAWVFLPLVASGEVVGTAVLSYNRERQFDADDYRLFGQLRALLARALHRARRYDDEHAMSSGLQRGLLPGRPARVAGLTVATRYIPATVGMQVGGDWHDVISLPGGRVGLVIGDVQGHGVDAAAIMGILRTAVLAYAVEGHEPAEVVRRTNALTAGLGTDLFATCAYVEFDPRTGRAVVVRAGHQHPAVLGRAGTLLVDVPGGLPLGIDTDARYPATELVLEPGDILVLCTDGLVESRGLSLDDGVAWMLETLEHGRGMTPDGLAGHLIARRTGELGDDIALLLARYDGVDG</sequence>
<feature type="domain" description="PAC" evidence="4">
    <location>
        <begin position="333"/>
        <end position="386"/>
    </location>
</feature>
<comment type="caution">
    <text evidence="5">The sequence shown here is derived from an EMBL/GenBank/DDBJ whole genome shotgun (WGS) entry which is preliminary data.</text>
</comment>
<dbReference type="Proteomes" id="UP001551482">
    <property type="component" value="Unassembled WGS sequence"/>
</dbReference>
<dbReference type="Pfam" id="PF07228">
    <property type="entry name" value="SpoIIE"/>
    <property type="match status" value="1"/>
</dbReference>
<name>A0ABV3DL71_9ACTN</name>
<dbReference type="InterPro" id="IPR003018">
    <property type="entry name" value="GAF"/>
</dbReference>
<feature type="compositionally biased region" description="Low complexity" evidence="2">
    <location>
        <begin position="218"/>
        <end position="242"/>
    </location>
</feature>
<dbReference type="Pfam" id="PF13185">
    <property type="entry name" value="GAF_2"/>
    <property type="match status" value="1"/>
</dbReference>
<dbReference type="SMART" id="SM00065">
    <property type="entry name" value="GAF"/>
    <property type="match status" value="2"/>
</dbReference>
<dbReference type="PROSITE" id="PS50112">
    <property type="entry name" value="PAS"/>
    <property type="match status" value="1"/>
</dbReference>
<feature type="domain" description="PAS" evidence="3">
    <location>
        <begin position="380"/>
        <end position="433"/>
    </location>
</feature>
<evidence type="ECO:0000256" key="1">
    <source>
        <dbReference type="ARBA" id="ARBA00022801"/>
    </source>
</evidence>
<dbReference type="Gene3D" id="3.60.40.10">
    <property type="entry name" value="PPM-type phosphatase domain"/>
    <property type="match status" value="1"/>
</dbReference>
<gene>
    <name evidence="5" type="ORF">AB0C36_20850</name>
</gene>
<evidence type="ECO:0000256" key="2">
    <source>
        <dbReference type="SAM" id="MobiDB-lite"/>
    </source>
</evidence>
<keyword evidence="1" id="KW-0378">Hydrolase</keyword>
<dbReference type="SUPFAM" id="SSF81606">
    <property type="entry name" value="PP2C-like"/>
    <property type="match status" value="1"/>
</dbReference>
<feature type="region of interest" description="Disordered" evidence="2">
    <location>
        <begin position="218"/>
        <end position="259"/>
    </location>
</feature>
<dbReference type="RefSeq" id="WP_358356113.1">
    <property type="nucleotide sequence ID" value="NZ_JBEZFP010000053.1"/>
</dbReference>
<dbReference type="CDD" id="cd00130">
    <property type="entry name" value="PAS"/>
    <property type="match status" value="2"/>
</dbReference>
<evidence type="ECO:0000259" key="4">
    <source>
        <dbReference type="PROSITE" id="PS50113"/>
    </source>
</evidence>
<dbReference type="InterPro" id="IPR052016">
    <property type="entry name" value="Bact_Sigma-Reg"/>
</dbReference>
<dbReference type="InterPro" id="IPR013656">
    <property type="entry name" value="PAS_4"/>
</dbReference>
<dbReference type="Pfam" id="PF08448">
    <property type="entry name" value="PAS_4"/>
    <property type="match status" value="1"/>
</dbReference>
<dbReference type="InterPro" id="IPR029016">
    <property type="entry name" value="GAF-like_dom_sf"/>
</dbReference>
<dbReference type="PANTHER" id="PTHR43156:SF2">
    <property type="entry name" value="STAGE II SPORULATION PROTEIN E"/>
    <property type="match status" value="1"/>
</dbReference>
<dbReference type="SUPFAM" id="SSF55785">
    <property type="entry name" value="PYP-like sensor domain (PAS domain)"/>
    <property type="match status" value="2"/>
</dbReference>
<dbReference type="InterPro" id="IPR035965">
    <property type="entry name" value="PAS-like_dom_sf"/>
</dbReference>
<dbReference type="InterPro" id="IPR013655">
    <property type="entry name" value="PAS_fold_3"/>
</dbReference>
<evidence type="ECO:0000313" key="6">
    <source>
        <dbReference type="Proteomes" id="UP001551482"/>
    </source>
</evidence>
<evidence type="ECO:0000313" key="5">
    <source>
        <dbReference type="EMBL" id="MEU8135952.1"/>
    </source>
</evidence>
<dbReference type="InterPro" id="IPR001932">
    <property type="entry name" value="PPM-type_phosphatase-like_dom"/>
</dbReference>
<dbReference type="EMBL" id="JBEZFP010000053">
    <property type="protein sequence ID" value="MEU8135952.1"/>
    <property type="molecule type" value="Genomic_DNA"/>
</dbReference>
<dbReference type="SMART" id="SM00091">
    <property type="entry name" value="PAS"/>
    <property type="match status" value="1"/>
</dbReference>
<dbReference type="InterPro" id="IPR000700">
    <property type="entry name" value="PAS-assoc_C"/>
</dbReference>
<proteinExistence type="predicted"/>
<dbReference type="SUPFAM" id="SSF55781">
    <property type="entry name" value="GAF domain-like"/>
    <property type="match status" value="2"/>
</dbReference>
<dbReference type="PROSITE" id="PS50113">
    <property type="entry name" value="PAC"/>
    <property type="match status" value="1"/>
</dbReference>